<dbReference type="PANTHER" id="PTHR33884">
    <property type="entry name" value="UPF0410 PROTEIN YMGE"/>
    <property type="match status" value="1"/>
</dbReference>
<evidence type="ECO:0000256" key="1">
    <source>
        <dbReference type="ARBA" id="ARBA00004651"/>
    </source>
</evidence>
<dbReference type="OrthoDB" id="1082683at2"/>
<evidence type="ECO:0000256" key="5">
    <source>
        <dbReference type="ARBA" id="ARBA00022989"/>
    </source>
</evidence>
<evidence type="ECO:0000256" key="7">
    <source>
        <dbReference type="SAM" id="Phobius"/>
    </source>
</evidence>
<evidence type="ECO:0000313" key="8">
    <source>
        <dbReference type="EMBL" id="KXA37805.1"/>
    </source>
</evidence>
<feature type="transmembrane region" description="Helical" evidence="7">
    <location>
        <begin position="6"/>
        <end position="22"/>
    </location>
</feature>
<proteinExistence type="inferred from homology"/>
<protein>
    <submittedName>
        <fullName evidence="8">Transglycosylase associated protein</fullName>
    </submittedName>
</protein>
<evidence type="ECO:0000313" key="9">
    <source>
        <dbReference type="Proteomes" id="UP000070533"/>
    </source>
</evidence>
<dbReference type="PANTHER" id="PTHR33884:SF3">
    <property type="entry name" value="UPF0410 PROTEIN YMGE"/>
    <property type="match status" value="1"/>
</dbReference>
<feature type="transmembrane region" description="Helical" evidence="7">
    <location>
        <begin position="29"/>
        <end position="51"/>
    </location>
</feature>
<organism evidence="8 9">
    <name type="scientific">Prevotella corporis</name>
    <dbReference type="NCBI Taxonomy" id="28128"/>
    <lineage>
        <taxon>Bacteria</taxon>
        <taxon>Pseudomonadati</taxon>
        <taxon>Bacteroidota</taxon>
        <taxon>Bacteroidia</taxon>
        <taxon>Bacteroidales</taxon>
        <taxon>Prevotellaceae</taxon>
        <taxon>Prevotella</taxon>
    </lineage>
</organism>
<comment type="caution">
    <text evidence="8">The sequence shown here is derived from an EMBL/GenBank/DDBJ whole genome shotgun (WGS) entry which is preliminary data.</text>
</comment>
<evidence type="ECO:0000256" key="6">
    <source>
        <dbReference type="ARBA" id="ARBA00023136"/>
    </source>
</evidence>
<dbReference type="STRING" id="28128.HMPREF3226_01725"/>
<keyword evidence="5 7" id="KW-1133">Transmembrane helix</keyword>
<dbReference type="PATRIC" id="fig|28128.5.peg.1776"/>
<dbReference type="InterPro" id="IPR007341">
    <property type="entry name" value="Transgly_assoc"/>
</dbReference>
<reference evidence="9" key="1">
    <citation type="submission" date="2016-01" db="EMBL/GenBank/DDBJ databases">
        <authorList>
            <person name="Mitreva M."/>
            <person name="Pepin K.H."/>
            <person name="Mihindukulasuriya K.A."/>
            <person name="Fulton R."/>
            <person name="Fronick C."/>
            <person name="O'Laughlin M."/>
            <person name="Miner T."/>
            <person name="Herter B."/>
            <person name="Rosa B.A."/>
            <person name="Cordes M."/>
            <person name="Tomlinson C."/>
            <person name="Wollam A."/>
            <person name="Palsikar V.B."/>
            <person name="Mardis E.R."/>
            <person name="Wilson R.K."/>
        </authorList>
    </citation>
    <scope>NUCLEOTIDE SEQUENCE [LARGE SCALE GENOMIC DNA]</scope>
    <source>
        <strain evidence="9">MJR7716</strain>
    </source>
</reference>
<evidence type="ECO:0000256" key="2">
    <source>
        <dbReference type="ARBA" id="ARBA00011006"/>
    </source>
</evidence>
<dbReference type="AlphaFoldDB" id="A0A133Q4L0"/>
<evidence type="ECO:0000256" key="3">
    <source>
        <dbReference type="ARBA" id="ARBA00022475"/>
    </source>
</evidence>
<keyword evidence="6 7" id="KW-0472">Membrane</keyword>
<feature type="transmembrane region" description="Helical" evidence="7">
    <location>
        <begin position="57"/>
        <end position="75"/>
    </location>
</feature>
<comment type="similarity">
    <text evidence="2">Belongs to the UPF0410 family.</text>
</comment>
<name>A0A133Q4L0_9BACT</name>
<sequence length="80" mass="8487">MSLIGSLIVGLLAGWLAGFFVSKSKDGCLWNCLIGLVGGFIGGNVLSWFGIDWGGGFWGSLGTALVGSILLLWIWNKIKK</sequence>
<gene>
    <name evidence="8" type="ORF">HMPREF3226_01725</name>
</gene>
<dbReference type="EMBL" id="LRQG01000132">
    <property type="protein sequence ID" value="KXA37805.1"/>
    <property type="molecule type" value="Genomic_DNA"/>
</dbReference>
<dbReference type="GO" id="GO:0005886">
    <property type="term" value="C:plasma membrane"/>
    <property type="evidence" value="ECO:0007669"/>
    <property type="project" value="UniProtKB-SubCell"/>
</dbReference>
<accession>A0A133Q4L0</accession>
<keyword evidence="4 7" id="KW-0812">Transmembrane</keyword>
<keyword evidence="3" id="KW-1003">Cell membrane</keyword>
<dbReference type="Pfam" id="PF04226">
    <property type="entry name" value="Transgly_assoc"/>
    <property type="match status" value="1"/>
</dbReference>
<dbReference type="RefSeq" id="WP_025875441.1">
    <property type="nucleotide sequence ID" value="NZ_BAAAXP010000040.1"/>
</dbReference>
<comment type="subcellular location">
    <subcellularLocation>
        <location evidence="1">Cell membrane</location>
        <topology evidence="1">Multi-pass membrane protein</topology>
    </subcellularLocation>
</comment>
<evidence type="ECO:0000256" key="4">
    <source>
        <dbReference type="ARBA" id="ARBA00022692"/>
    </source>
</evidence>
<dbReference type="Proteomes" id="UP000070533">
    <property type="component" value="Unassembled WGS sequence"/>
</dbReference>
<keyword evidence="9" id="KW-1185">Reference proteome</keyword>